<protein>
    <submittedName>
        <fullName evidence="1">Uncharacterized protein</fullName>
    </submittedName>
</protein>
<dbReference type="AlphaFoldDB" id="A0A4Y2GI81"/>
<accession>A0A4Y2GI81</accession>
<name>A0A4Y2GI81_ARAVE</name>
<dbReference type="EMBL" id="BGPR01099315">
    <property type="protein sequence ID" value="GBM52248.1"/>
    <property type="molecule type" value="Genomic_DNA"/>
</dbReference>
<comment type="caution">
    <text evidence="1">The sequence shown here is derived from an EMBL/GenBank/DDBJ whole genome shotgun (WGS) entry which is preliminary data.</text>
</comment>
<evidence type="ECO:0000313" key="1">
    <source>
        <dbReference type="EMBL" id="GBM52248.1"/>
    </source>
</evidence>
<organism evidence="1 2">
    <name type="scientific">Araneus ventricosus</name>
    <name type="common">Orbweaver spider</name>
    <name type="synonym">Epeira ventricosa</name>
    <dbReference type="NCBI Taxonomy" id="182803"/>
    <lineage>
        <taxon>Eukaryota</taxon>
        <taxon>Metazoa</taxon>
        <taxon>Ecdysozoa</taxon>
        <taxon>Arthropoda</taxon>
        <taxon>Chelicerata</taxon>
        <taxon>Arachnida</taxon>
        <taxon>Araneae</taxon>
        <taxon>Araneomorphae</taxon>
        <taxon>Entelegynae</taxon>
        <taxon>Araneoidea</taxon>
        <taxon>Araneidae</taxon>
        <taxon>Araneus</taxon>
    </lineage>
</organism>
<reference evidence="1 2" key="1">
    <citation type="journal article" date="2019" name="Sci. Rep.">
        <title>Orb-weaving spider Araneus ventricosus genome elucidates the spidroin gene catalogue.</title>
        <authorList>
            <person name="Kono N."/>
            <person name="Nakamura H."/>
            <person name="Ohtoshi R."/>
            <person name="Moran D.A.P."/>
            <person name="Shinohara A."/>
            <person name="Yoshida Y."/>
            <person name="Fujiwara M."/>
            <person name="Mori M."/>
            <person name="Tomita M."/>
            <person name="Arakawa K."/>
        </authorList>
    </citation>
    <scope>NUCLEOTIDE SEQUENCE [LARGE SCALE GENOMIC DNA]</scope>
</reference>
<proteinExistence type="predicted"/>
<sequence length="146" mass="16835">MMQLPKKAGHLWARHGQVGTCIEHYPTRSSFHLVRPWLRALRILLANRWENRGESRIWNFLRDGPLLQGQRTGPWSCIAVASPDITPLDFLCSYVKDKEYAFSVAKTEDLKTRTTHADSPTINTWIELEHRLDVVPSTKGADIEIW</sequence>
<keyword evidence="2" id="KW-1185">Reference proteome</keyword>
<dbReference type="Proteomes" id="UP000499080">
    <property type="component" value="Unassembled WGS sequence"/>
</dbReference>
<evidence type="ECO:0000313" key="2">
    <source>
        <dbReference type="Proteomes" id="UP000499080"/>
    </source>
</evidence>
<gene>
    <name evidence="1" type="ORF">AVEN_4480_1</name>
</gene>